<proteinExistence type="predicted"/>
<feature type="compositionally biased region" description="Basic and acidic residues" evidence="1">
    <location>
        <begin position="19"/>
        <end position="29"/>
    </location>
</feature>
<protein>
    <submittedName>
        <fullName evidence="2">Uncharacterized protein</fullName>
    </submittedName>
</protein>
<reference evidence="2" key="1">
    <citation type="submission" date="2020-09" db="EMBL/GenBank/DDBJ databases">
        <title>Streptomyces grisecoloratus sp. nov., isolated from cotton soil.</title>
        <authorList>
            <person name="Xing L."/>
        </authorList>
    </citation>
    <scope>NUCLEOTIDE SEQUENCE</scope>
    <source>
        <strain evidence="2">TRM S81-3</strain>
    </source>
</reference>
<evidence type="ECO:0000256" key="1">
    <source>
        <dbReference type="SAM" id="MobiDB-lite"/>
    </source>
</evidence>
<dbReference type="Proteomes" id="UP000621210">
    <property type="component" value="Unassembled WGS sequence"/>
</dbReference>
<dbReference type="EMBL" id="JACVQF010000187">
    <property type="protein sequence ID" value="MBD0420368.1"/>
    <property type="molecule type" value="Genomic_DNA"/>
</dbReference>
<gene>
    <name evidence="2" type="ORF">H0H10_14650</name>
</gene>
<evidence type="ECO:0000313" key="3">
    <source>
        <dbReference type="Proteomes" id="UP000621210"/>
    </source>
</evidence>
<evidence type="ECO:0000313" key="2">
    <source>
        <dbReference type="EMBL" id="MBD0420368.1"/>
    </source>
</evidence>
<sequence length="281" mass="32219">MQGDVAGEQSAATSARDLQPPDHVGKSDLRAPVSEDDVRQMDARHERATRRLKANVERRVRDRQLVLALARDGFQGQQYEHFVEELARYGISVLRGWMHSGYIFRLTAERGFGLSPHELELEDLSQDSELREELATMTVASALPSFRQRALVEGRWSHEGGASITTYFMGACLYAFPNEFRRHRAAEERHRRALQRQRAVHEDVVHPLSTCEDVAGRERVLEELRSIRDPRARAAVALTIDGYTQEEIRQLLDERSARAIEGLLYRWRGKARRRHGGEQRG</sequence>
<feature type="compositionally biased region" description="Basic and acidic residues" evidence="1">
    <location>
        <begin position="36"/>
        <end position="46"/>
    </location>
</feature>
<name>A0A926QQH6_9ACTN</name>
<comment type="caution">
    <text evidence="2">The sequence shown here is derived from an EMBL/GenBank/DDBJ whole genome shotgun (WGS) entry which is preliminary data.</text>
</comment>
<keyword evidence="3" id="KW-1185">Reference proteome</keyword>
<feature type="region of interest" description="Disordered" evidence="1">
    <location>
        <begin position="1"/>
        <end position="47"/>
    </location>
</feature>
<accession>A0A926QQH6</accession>
<organism evidence="2 3">
    <name type="scientific">Streptomyces griseicoloratus</name>
    <dbReference type="NCBI Taxonomy" id="2752516"/>
    <lineage>
        <taxon>Bacteria</taxon>
        <taxon>Bacillati</taxon>
        <taxon>Actinomycetota</taxon>
        <taxon>Actinomycetes</taxon>
        <taxon>Kitasatosporales</taxon>
        <taxon>Streptomycetaceae</taxon>
        <taxon>Streptomyces</taxon>
    </lineage>
</organism>
<dbReference type="AlphaFoldDB" id="A0A926QQH6"/>
<reference evidence="2" key="2">
    <citation type="submission" date="2020-09" db="EMBL/GenBank/DDBJ databases">
        <authorList>
            <person name="Luo X."/>
        </authorList>
    </citation>
    <scope>NUCLEOTIDE SEQUENCE</scope>
    <source>
        <strain evidence="2">TRM S81-3</strain>
    </source>
</reference>